<evidence type="ECO:0000313" key="1">
    <source>
        <dbReference type="EMBL" id="EOS12001.1"/>
    </source>
</evidence>
<dbReference type="EMBL" id="ASSP01000016">
    <property type="protein sequence ID" value="EOS12001.1"/>
    <property type="molecule type" value="Genomic_DNA"/>
</dbReference>
<dbReference type="AlphaFoldDB" id="R9I7A0"/>
<reference evidence="1 2" key="1">
    <citation type="submission" date="2013-04" db="EMBL/GenBank/DDBJ databases">
        <title>The Genome Sequence of Bacteroides massiliensis dnLKV3.</title>
        <authorList>
            <consortium name="The Broad Institute Genomics Platform"/>
            <consortium name="The Broad Institute Genome Sequencing Center for Infectious Disease"/>
            <person name="Earl A."/>
            <person name="Xavier R."/>
            <person name="Kuhn K."/>
            <person name="Stappenbeck T."/>
            <person name="Walker B."/>
            <person name="Young S."/>
            <person name="Zeng Q."/>
            <person name="Gargeya S."/>
            <person name="Fitzgerald M."/>
            <person name="Haas B."/>
            <person name="Abouelleil A."/>
            <person name="Allen A.W."/>
            <person name="Alvarado L."/>
            <person name="Arachchi H.M."/>
            <person name="Berlin A.M."/>
            <person name="Chapman S.B."/>
            <person name="Gainer-Dewar J."/>
            <person name="Goldberg J."/>
            <person name="Griggs A."/>
            <person name="Gujja S."/>
            <person name="Hansen M."/>
            <person name="Howarth C."/>
            <person name="Imamovic A."/>
            <person name="Ireland A."/>
            <person name="Larimer J."/>
            <person name="McCowan C."/>
            <person name="Murphy C."/>
            <person name="Pearson M."/>
            <person name="Poon T.W."/>
            <person name="Priest M."/>
            <person name="Roberts A."/>
            <person name="Saif S."/>
            <person name="Shea T."/>
            <person name="Sisk P."/>
            <person name="Sykes S."/>
            <person name="Wortman J."/>
            <person name="Nusbaum C."/>
            <person name="Birren B."/>
        </authorList>
    </citation>
    <scope>NUCLEOTIDE SEQUENCE [LARGE SCALE GENOMIC DNA]</scope>
    <source>
        <strain evidence="2">dnLKV3</strain>
    </source>
</reference>
<dbReference type="HOGENOM" id="CLU_3114622_0_0_10"/>
<dbReference type="Proteomes" id="UP000014200">
    <property type="component" value="Unassembled WGS sequence"/>
</dbReference>
<accession>R9I7A0</accession>
<protein>
    <submittedName>
        <fullName evidence="1">Uncharacterized protein</fullName>
    </submittedName>
</protein>
<organism evidence="1 2">
    <name type="scientific">Phocaeicola sartorii</name>
    <dbReference type="NCBI Taxonomy" id="671267"/>
    <lineage>
        <taxon>Bacteria</taxon>
        <taxon>Pseudomonadati</taxon>
        <taxon>Bacteroidota</taxon>
        <taxon>Bacteroidia</taxon>
        <taxon>Bacteroidales</taxon>
        <taxon>Bacteroidaceae</taxon>
        <taxon>Phocaeicola</taxon>
    </lineage>
</organism>
<comment type="caution">
    <text evidence="1">The sequence shown here is derived from an EMBL/GenBank/DDBJ whole genome shotgun (WGS) entry which is preliminary data.</text>
</comment>
<proteinExistence type="predicted"/>
<name>R9I7A0_9BACT</name>
<dbReference type="GeneID" id="82153285"/>
<dbReference type="PATRIC" id="fig|1235788.3.peg.2642"/>
<evidence type="ECO:0000313" key="2">
    <source>
        <dbReference type="Proteomes" id="UP000014200"/>
    </source>
</evidence>
<dbReference type="STRING" id="1235788.C802_02576"/>
<sequence>MEKIKKWFLKIYFPVGLEKGTSTLQLEMPGQCGNCIHQLFIVKEINSSEK</sequence>
<keyword evidence="2" id="KW-1185">Reference proteome</keyword>
<dbReference type="RefSeq" id="WP_016276929.1">
    <property type="nucleotide sequence ID" value="NZ_CAJUNV010000004.1"/>
</dbReference>
<gene>
    <name evidence="1" type="ORF">C802_02576</name>
</gene>